<dbReference type="EMBL" id="BGPR01122759">
    <property type="protein sequence ID" value="GBN25070.1"/>
    <property type="molecule type" value="Genomic_DNA"/>
</dbReference>
<accession>A0A4Y2MF83</accession>
<comment type="caution">
    <text evidence="1">The sequence shown here is derived from an EMBL/GenBank/DDBJ whole genome shotgun (WGS) entry which is preliminary data.</text>
</comment>
<evidence type="ECO:0000313" key="2">
    <source>
        <dbReference type="Proteomes" id="UP000499080"/>
    </source>
</evidence>
<proteinExistence type="predicted"/>
<dbReference type="AlphaFoldDB" id="A0A4Y2MF83"/>
<organism evidence="1 2">
    <name type="scientific">Araneus ventricosus</name>
    <name type="common">Orbweaver spider</name>
    <name type="synonym">Epeira ventricosa</name>
    <dbReference type="NCBI Taxonomy" id="182803"/>
    <lineage>
        <taxon>Eukaryota</taxon>
        <taxon>Metazoa</taxon>
        <taxon>Ecdysozoa</taxon>
        <taxon>Arthropoda</taxon>
        <taxon>Chelicerata</taxon>
        <taxon>Arachnida</taxon>
        <taxon>Araneae</taxon>
        <taxon>Araneomorphae</taxon>
        <taxon>Entelegynae</taxon>
        <taxon>Araneoidea</taxon>
        <taxon>Araneidae</taxon>
        <taxon>Araneus</taxon>
    </lineage>
</organism>
<feature type="non-terminal residue" evidence="1">
    <location>
        <position position="51"/>
    </location>
</feature>
<name>A0A4Y2MF83_ARAVE</name>
<dbReference type="Proteomes" id="UP000499080">
    <property type="component" value="Unassembled WGS sequence"/>
</dbReference>
<keyword evidence="2" id="KW-1185">Reference proteome</keyword>
<protein>
    <submittedName>
        <fullName evidence="1">Uncharacterized protein</fullName>
    </submittedName>
</protein>
<reference evidence="1 2" key="1">
    <citation type="journal article" date="2019" name="Sci. Rep.">
        <title>Orb-weaving spider Araneus ventricosus genome elucidates the spidroin gene catalogue.</title>
        <authorList>
            <person name="Kono N."/>
            <person name="Nakamura H."/>
            <person name="Ohtoshi R."/>
            <person name="Moran D.A.P."/>
            <person name="Shinohara A."/>
            <person name="Yoshida Y."/>
            <person name="Fujiwara M."/>
            <person name="Mori M."/>
            <person name="Tomita M."/>
            <person name="Arakawa K."/>
        </authorList>
    </citation>
    <scope>NUCLEOTIDE SEQUENCE [LARGE SCALE GENOMIC DNA]</scope>
</reference>
<evidence type="ECO:0000313" key="1">
    <source>
        <dbReference type="EMBL" id="GBN25070.1"/>
    </source>
</evidence>
<gene>
    <name evidence="1" type="ORF">AVEN_87339_1</name>
</gene>
<sequence length="51" mass="5600">MGYDWQGSSTALVSEAIPEPHLPLKGANRLRPAFFAVKGRLLDRPGLPRLV</sequence>